<evidence type="ECO:0000313" key="3">
    <source>
        <dbReference type="Proteomes" id="UP001401887"/>
    </source>
</evidence>
<dbReference type="Gene3D" id="3.30.70.120">
    <property type="match status" value="1"/>
</dbReference>
<comment type="similarity">
    <text evidence="1">Belongs to the UPF0166 family.</text>
</comment>
<proteinExistence type="inferred from homology"/>
<sequence>MKIEWREAERLRVFLGTSDHVGGNVASEALLQAAHRAGLAGGTVIQGSVGFGARSVIHRPHLFRLSSDQPVVVEFVDVPERIAAFVPQVWALLDQISGSLVTRERVQMLARPGGTHGL</sequence>
<dbReference type="Proteomes" id="UP001401887">
    <property type="component" value="Unassembled WGS sequence"/>
</dbReference>
<accession>A0ABP9W8B6</accession>
<dbReference type="RefSeq" id="WP_345462246.1">
    <property type="nucleotide sequence ID" value="NZ_BAABRP010000002.1"/>
</dbReference>
<dbReference type="PANTHER" id="PTHR35983:SF1">
    <property type="entry name" value="UPF0166 PROTEIN TM_0021"/>
    <property type="match status" value="1"/>
</dbReference>
<evidence type="ECO:0000313" key="2">
    <source>
        <dbReference type="EMBL" id="GAA5512422.1"/>
    </source>
</evidence>
<evidence type="ECO:0008006" key="4">
    <source>
        <dbReference type="Google" id="ProtNLM"/>
    </source>
</evidence>
<dbReference type="SUPFAM" id="SSF54913">
    <property type="entry name" value="GlnB-like"/>
    <property type="match status" value="1"/>
</dbReference>
<name>A0ABP9W8B6_9DEIO</name>
<dbReference type="Pfam" id="PF02641">
    <property type="entry name" value="DUF190"/>
    <property type="match status" value="1"/>
</dbReference>
<organism evidence="2 3">
    <name type="scientific">Deinococcus carri</name>
    <dbReference type="NCBI Taxonomy" id="1211323"/>
    <lineage>
        <taxon>Bacteria</taxon>
        <taxon>Thermotogati</taxon>
        <taxon>Deinococcota</taxon>
        <taxon>Deinococci</taxon>
        <taxon>Deinococcales</taxon>
        <taxon>Deinococcaceae</taxon>
        <taxon>Deinococcus</taxon>
    </lineage>
</organism>
<dbReference type="InterPro" id="IPR011322">
    <property type="entry name" value="N-reg_PII-like_a/b"/>
</dbReference>
<comment type="caution">
    <text evidence="2">The sequence shown here is derived from an EMBL/GenBank/DDBJ whole genome shotgun (WGS) entry which is preliminary data.</text>
</comment>
<dbReference type="InterPro" id="IPR015867">
    <property type="entry name" value="N-reg_PII/ATP_PRibTrfase_C"/>
</dbReference>
<keyword evidence="3" id="KW-1185">Reference proteome</keyword>
<dbReference type="InterPro" id="IPR003793">
    <property type="entry name" value="UPF0166"/>
</dbReference>
<dbReference type="PANTHER" id="PTHR35983">
    <property type="entry name" value="UPF0166 PROTEIN TM_0021"/>
    <property type="match status" value="1"/>
</dbReference>
<reference evidence="2 3" key="1">
    <citation type="submission" date="2024-02" db="EMBL/GenBank/DDBJ databases">
        <title>Deinococcus carri NBRC 110142.</title>
        <authorList>
            <person name="Ichikawa N."/>
            <person name="Katano-Makiyama Y."/>
            <person name="Hidaka K."/>
        </authorList>
    </citation>
    <scope>NUCLEOTIDE SEQUENCE [LARGE SCALE GENOMIC DNA]</scope>
    <source>
        <strain evidence="2 3">NBRC 110142</strain>
    </source>
</reference>
<gene>
    <name evidence="2" type="ORF">Dcar01_01136</name>
</gene>
<dbReference type="EMBL" id="BAABRP010000002">
    <property type="protein sequence ID" value="GAA5512422.1"/>
    <property type="molecule type" value="Genomic_DNA"/>
</dbReference>
<protein>
    <recommendedName>
        <fullName evidence="4">DUF190 domain-containing protein</fullName>
    </recommendedName>
</protein>
<evidence type="ECO:0000256" key="1">
    <source>
        <dbReference type="ARBA" id="ARBA00010554"/>
    </source>
</evidence>